<dbReference type="InterPro" id="IPR029151">
    <property type="entry name" value="Sensor-like_sf"/>
</dbReference>
<dbReference type="PROSITE" id="PS50109">
    <property type="entry name" value="HIS_KIN"/>
    <property type="match status" value="1"/>
</dbReference>
<feature type="transmembrane region" description="Helical" evidence="14">
    <location>
        <begin position="309"/>
        <end position="332"/>
    </location>
</feature>
<keyword evidence="6" id="KW-0808">Transferase</keyword>
<evidence type="ECO:0000256" key="3">
    <source>
        <dbReference type="ARBA" id="ARBA00012438"/>
    </source>
</evidence>
<dbReference type="InterPro" id="IPR004358">
    <property type="entry name" value="Sig_transdc_His_kin-like_C"/>
</dbReference>
<keyword evidence="11 14" id="KW-1133">Transmembrane helix</keyword>
<dbReference type="InterPro" id="IPR003594">
    <property type="entry name" value="HATPase_dom"/>
</dbReference>
<dbReference type="EC" id="2.7.13.3" evidence="3"/>
<evidence type="ECO:0000256" key="6">
    <source>
        <dbReference type="ARBA" id="ARBA00022679"/>
    </source>
</evidence>
<comment type="caution">
    <text evidence="16">The sequence shown here is derived from an EMBL/GenBank/DDBJ whole genome shotgun (WGS) entry which is preliminary data.</text>
</comment>
<dbReference type="InterPro" id="IPR036890">
    <property type="entry name" value="HATPase_C_sf"/>
</dbReference>
<accession>A0ABX2TA44</accession>
<reference evidence="16 17" key="1">
    <citation type="submission" date="2020-05" db="EMBL/GenBank/DDBJ databases">
        <title>Azospirillum oleiclasticum sp. nov, a nitrogen-fixing and heavy crude oil-emulsifying bacterium isolated from the crude oil of Yumen Oilfield.</title>
        <authorList>
            <person name="Wu D."/>
            <person name="Cai M."/>
            <person name="Zhang X."/>
        </authorList>
    </citation>
    <scope>NUCLEOTIDE SEQUENCE [LARGE SCALE GENOMIC DNA]</scope>
    <source>
        <strain evidence="16 17">ROY-1-1-2</strain>
    </source>
</reference>
<keyword evidence="7 14" id="KW-0812">Transmembrane</keyword>
<dbReference type="InterPro" id="IPR036097">
    <property type="entry name" value="HisK_dim/P_sf"/>
</dbReference>
<dbReference type="SUPFAM" id="SSF55874">
    <property type="entry name" value="ATPase domain of HSP90 chaperone/DNA topoisomerase II/histidine kinase"/>
    <property type="match status" value="1"/>
</dbReference>
<dbReference type="PIRSF" id="PIRSF036431">
    <property type="entry name" value="STHK_DctB"/>
    <property type="match status" value="1"/>
</dbReference>
<evidence type="ECO:0000259" key="15">
    <source>
        <dbReference type="PROSITE" id="PS50109"/>
    </source>
</evidence>
<keyword evidence="9 16" id="KW-0418">Kinase</keyword>
<dbReference type="Gene3D" id="3.30.565.10">
    <property type="entry name" value="Histidine kinase-like ATPase, C-terminal domain"/>
    <property type="match status" value="1"/>
</dbReference>
<feature type="domain" description="Histidine kinase" evidence="15">
    <location>
        <begin position="417"/>
        <end position="629"/>
    </location>
</feature>
<dbReference type="SMART" id="SM00387">
    <property type="entry name" value="HATPase_c"/>
    <property type="match status" value="1"/>
</dbReference>
<keyword evidence="4" id="KW-1003">Cell membrane</keyword>
<evidence type="ECO:0000256" key="7">
    <source>
        <dbReference type="ARBA" id="ARBA00022692"/>
    </source>
</evidence>
<keyword evidence="10" id="KW-0067">ATP-binding</keyword>
<evidence type="ECO:0000313" key="16">
    <source>
        <dbReference type="EMBL" id="NYZ21118.1"/>
    </source>
</evidence>
<dbReference type="PRINTS" id="PR00344">
    <property type="entry name" value="BCTRLSENSOR"/>
</dbReference>
<comment type="subcellular location">
    <subcellularLocation>
        <location evidence="2">Cell membrane</location>
        <topology evidence="2">Multi-pass membrane protein</topology>
    </subcellularLocation>
</comment>
<evidence type="ECO:0000256" key="14">
    <source>
        <dbReference type="SAM" id="Phobius"/>
    </source>
</evidence>
<proteinExistence type="predicted"/>
<evidence type="ECO:0000256" key="5">
    <source>
        <dbReference type="ARBA" id="ARBA00022553"/>
    </source>
</evidence>
<evidence type="ECO:0000256" key="9">
    <source>
        <dbReference type="ARBA" id="ARBA00022777"/>
    </source>
</evidence>
<keyword evidence="13" id="KW-0175">Coiled coil</keyword>
<dbReference type="EMBL" id="JABFDB010000010">
    <property type="protein sequence ID" value="NYZ21118.1"/>
    <property type="molecule type" value="Genomic_DNA"/>
</dbReference>
<dbReference type="PANTHER" id="PTHR43065:SF46">
    <property type="entry name" value="C4-DICARBOXYLATE TRANSPORT SENSOR PROTEIN DCTB"/>
    <property type="match status" value="1"/>
</dbReference>
<name>A0ABX2TA44_9PROT</name>
<evidence type="ECO:0000313" key="17">
    <source>
        <dbReference type="Proteomes" id="UP000584642"/>
    </source>
</evidence>
<protein>
    <recommendedName>
        <fullName evidence="3">histidine kinase</fullName>
        <ecNumber evidence="3">2.7.13.3</ecNumber>
    </recommendedName>
</protein>
<dbReference type="Gene3D" id="1.10.287.130">
    <property type="match status" value="1"/>
</dbReference>
<dbReference type="SUPFAM" id="SSF103190">
    <property type="entry name" value="Sensory domain-like"/>
    <property type="match status" value="1"/>
</dbReference>
<evidence type="ECO:0000256" key="13">
    <source>
        <dbReference type="SAM" id="Coils"/>
    </source>
</evidence>
<evidence type="ECO:0000256" key="10">
    <source>
        <dbReference type="ARBA" id="ARBA00022840"/>
    </source>
</evidence>
<dbReference type="GO" id="GO:0016301">
    <property type="term" value="F:kinase activity"/>
    <property type="evidence" value="ECO:0007669"/>
    <property type="project" value="UniProtKB-KW"/>
</dbReference>
<dbReference type="Pfam" id="PF00512">
    <property type="entry name" value="HisKA"/>
    <property type="match status" value="1"/>
</dbReference>
<evidence type="ECO:0000256" key="11">
    <source>
        <dbReference type="ARBA" id="ARBA00022989"/>
    </source>
</evidence>
<evidence type="ECO:0000256" key="4">
    <source>
        <dbReference type="ARBA" id="ARBA00022475"/>
    </source>
</evidence>
<dbReference type="Gene3D" id="6.10.250.3020">
    <property type="match status" value="1"/>
</dbReference>
<dbReference type="Proteomes" id="UP000584642">
    <property type="component" value="Unassembled WGS sequence"/>
</dbReference>
<evidence type="ECO:0000256" key="1">
    <source>
        <dbReference type="ARBA" id="ARBA00000085"/>
    </source>
</evidence>
<dbReference type="Gene3D" id="3.30.450.20">
    <property type="entry name" value="PAS domain"/>
    <property type="match status" value="2"/>
</dbReference>
<dbReference type="InterPro" id="IPR003661">
    <property type="entry name" value="HisK_dim/P_dom"/>
</dbReference>
<comment type="catalytic activity">
    <reaction evidence="1">
        <text>ATP + protein L-histidine = ADP + protein N-phospho-L-histidine.</text>
        <dbReference type="EC" id="2.7.13.3"/>
    </reaction>
</comment>
<feature type="coiled-coil region" evidence="13">
    <location>
        <begin position="346"/>
        <end position="408"/>
    </location>
</feature>
<dbReference type="Pfam" id="PF02518">
    <property type="entry name" value="HATPase_c"/>
    <property type="match status" value="1"/>
</dbReference>
<dbReference type="RefSeq" id="WP_180282882.1">
    <property type="nucleotide sequence ID" value="NZ_JABFDB010000010.1"/>
</dbReference>
<dbReference type="InterPro" id="IPR005467">
    <property type="entry name" value="His_kinase_dom"/>
</dbReference>
<dbReference type="CDD" id="cd00082">
    <property type="entry name" value="HisKA"/>
    <property type="match status" value="1"/>
</dbReference>
<dbReference type="PANTHER" id="PTHR43065">
    <property type="entry name" value="SENSOR HISTIDINE KINASE"/>
    <property type="match status" value="1"/>
</dbReference>
<dbReference type="SUPFAM" id="SSF47384">
    <property type="entry name" value="Homodimeric domain of signal transducing histidine kinase"/>
    <property type="match status" value="1"/>
</dbReference>
<keyword evidence="17" id="KW-1185">Reference proteome</keyword>
<evidence type="ECO:0000256" key="2">
    <source>
        <dbReference type="ARBA" id="ARBA00004651"/>
    </source>
</evidence>
<dbReference type="InterPro" id="IPR017055">
    <property type="entry name" value="Sig_transdc_His_kinase_DctB"/>
</dbReference>
<keyword evidence="14" id="KW-0472">Membrane</keyword>
<evidence type="ECO:0000256" key="12">
    <source>
        <dbReference type="ARBA" id="ARBA00023012"/>
    </source>
</evidence>
<gene>
    <name evidence="16" type="ORF">HND93_15485</name>
</gene>
<organism evidence="16 17">
    <name type="scientific">Azospirillum oleiclasticum</name>
    <dbReference type="NCBI Taxonomy" id="2735135"/>
    <lineage>
        <taxon>Bacteria</taxon>
        <taxon>Pseudomonadati</taxon>
        <taxon>Pseudomonadota</taxon>
        <taxon>Alphaproteobacteria</taxon>
        <taxon>Rhodospirillales</taxon>
        <taxon>Azospirillaceae</taxon>
        <taxon>Azospirillum</taxon>
    </lineage>
</organism>
<keyword evidence="12" id="KW-0902">Two-component regulatory system</keyword>
<dbReference type="CDD" id="cd12914">
    <property type="entry name" value="PDC1_DGC_like"/>
    <property type="match status" value="1"/>
</dbReference>
<sequence>MTLGWHVPMAPVWRRLPRPVRTLALWSGALLVAAVGAGSAAVWSERSSIDGLRSTGEHRLALYVNNLQSAIQRHDYLPFVLSMNADIRELLRQPGDHALTDRVNRYLATVTREAQSATLFVMDAAGLTLAASNWDTPQSFVDSNYGFRPYFRQAATLGRGSFYAVGVTTGTPGHFLSHAVYDGGRIVGVVAVKVSLDGLEEAWRFGAERVLVTDDAGVVFLSSEPAWRFSTLGAPSPADARRMDETRQYAGIELTPLPVLERRDVDGAAVLTIEDPQGQGATGYLAQAVPIPELGWHVLVLSDTAPVRAAVRAAASVAVFAAVFLLLVVLYLRQRRRRIREGLLAREALERANTELRRARDEQEIRIAERTADLRSANDRLMREVAERERAERVLREAQDELVQAGKLATLGQMAAGITHELNQPLAAIRTFADNAVVLAERGLHDDLRDNLQRIGQLVARMARITGQLKAFARKTKARAEPIPVARAVQNALILIEQRLRLEKVELDCTLPDGEVDVVFEEVRLEQVLINLYRNALDAMRGSPVRRLEVVIEDTGERVLIRVRDSGPGIPDDVKPRIFEAFFTTKDAGGLGLGLPISAGIVRDAGGQLTAANRDGGGAEFVVDLARAGVQKDAA</sequence>
<keyword evidence="5" id="KW-0597">Phosphoprotein</keyword>
<keyword evidence="8" id="KW-0547">Nucleotide-binding</keyword>
<dbReference type="SMART" id="SM00388">
    <property type="entry name" value="HisKA"/>
    <property type="match status" value="1"/>
</dbReference>
<evidence type="ECO:0000256" key="8">
    <source>
        <dbReference type="ARBA" id="ARBA00022741"/>
    </source>
</evidence>